<dbReference type="RefSeq" id="WP_003375039.1">
    <property type="nucleotide sequence ID" value="NZ_ACSJ01000007.1"/>
</dbReference>
<dbReference type="Gene3D" id="2.40.10.10">
    <property type="entry name" value="Trypsin-like serine proteases"/>
    <property type="match status" value="1"/>
</dbReference>
<gene>
    <name evidence="1" type="ORF">CLG_B1822</name>
</gene>
<dbReference type="InterPro" id="IPR043504">
    <property type="entry name" value="Peptidase_S1_PA_chymotrypsin"/>
</dbReference>
<protein>
    <recommendedName>
        <fullName evidence="3">Serine protease</fullName>
    </recommendedName>
</protein>
<evidence type="ECO:0000313" key="2">
    <source>
        <dbReference type="Proteomes" id="UP000006160"/>
    </source>
</evidence>
<dbReference type="EMBL" id="ACSJ01000007">
    <property type="protein sequence ID" value="EES90551.1"/>
    <property type="molecule type" value="Genomic_DNA"/>
</dbReference>
<comment type="caution">
    <text evidence="1">The sequence shown here is derived from an EMBL/GenBank/DDBJ whole genome shotgun (WGS) entry which is preliminary data.</text>
</comment>
<accession>A0A9P2LKM7</accession>
<organism evidence="1 2">
    <name type="scientific">Clostridium botulinum D str. 1873</name>
    <dbReference type="NCBI Taxonomy" id="592027"/>
    <lineage>
        <taxon>Bacteria</taxon>
        <taxon>Bacillati</taxon>
        <taxon>Bacillota</taxon>
        <taxon>Clostridia</taxon>
        <taxon>Eubacteriales</taxon>
        <taxon>Clostridiaceae</taxon>
        <taxon>Clostridium</taxon>
    </lineage>
</organism>
<name>A0A9P2LKM7_CLOBO</name>
<evidence type="ECO:0008006" key="3">
    <source>
        <dbReference type="Google" id="ProtNLM"/>
    </source>
</evidence>
<sequence>MNFIKNMYCNKCLCHILNERINYICRNEYEFFFRKVNVVGVGLGYKTINGICSCRPCIKVFVSNKRNFSSLSNNDLIPRVYKGIETDVVKANVSIPYSLTHKIRPTLCGYSVGPEKSTKTGSIACLVTDGFSRFLLGNNHVLAKTNSLAIGTPIIQPSGEDKGKAKVDVVAHLAKFIPIKLGGIFKKEENYVDCAIARLTEKSIASPKIAIIDMSPRGVTTPKVNQTVKKVGRTTGLSIGKILAINATQKIEYGMKSALFKNQIVTTPMAEEGDSGALLLDENNYAVGLLLGGSELCSIYNNINDVLSLLSISIITN</sequence>
<dbReference type="AlphaFoldDB" id="A0A9P2LKM7"/>
<reference evidence="1 2" key="1">
    <citation type="submission" date="2009-10" db="EMBL/GenBank/DDBJ databases">
        <authorList>
            <person name="Shrivastava S."/>
            <person name="Brinkac L.B."/>
            <person name="Brown J.L."/>
            <person name="Bruce D.B."/>
            <person name="Detter C."/>
            <person name="Green L.D."/>
            <person name="Munk C.A."/>
            <person name="Rogers Y.C."/>
            <person name="Tapia R."/>
            <person name="Saunders E.S."/>
            <person name="Sims D.R."/>
            <person name="Smith L.A."/>
            <person name="Smith T.J."/>
            <person name="Sutton G."/>
            <person name="Brettin T."/>
        </authorList>
    </citation>
    <scope>NUCLEOTIDE SEQUENCE [LARGE SCALE GENOMIC DNA]</scope>
    <source>
        <strain evidence="2">D str. 1873</strain>
    </source>
</reference>
<dbReference type="Proteomes" id="UP000006160">
    <property type="component" value="Unassembled WGS sequence"/>
</dbReference>
<dbReference type="SUPFAM" id="SSF50494">
    <property type="entry name" value="Trypsin-like serine proteases"/>
    <property type="match status" value="1"/>
</dbReference>
<dbReference type="GeneID" id="66318387"/>
<dbReference type="InterPro" id="IPR009003">
    <property type="entry name" value="Peptidase_S1_PA"/>
</dbReference>
<evidence type="ECO:0000313" key="1">
    <source>
        <dbReference type="EMBL" id="EES90551.1"/>
    </source>
</evidence>
<proteinExistence type="predicted"/>